<evidence type="ECO:0000313" key="2">
    <source>
        <dbReference type="EMBL" id="KAG6400518.1"/>
    </source>
</evidence>
<protein>
    <submittedName>
        <fullName evidence="2">Uncharacterized protein</fullName>
    </submittedName>
</protein>
<feature type="compositionally biased region" description="Pro residues" evidence="1">
    <location>
        <begin position="70"/>
        <end position="84"/>
    </location>
</feature>
<reference evidence="2" key="1">
    <citation type="submission" date="2018-01" db="EMBL/GenBank/DDBJ databases">
        <authorList>
            <person name="Mao J.F."/>
        </authorList>
    </citation>
    <scope>NUCLEOTIDE SEQUENCE</scope>
    <source>
        <strain evidence="2">Huo1</strain>
        <tissue evidence="2">Leaf</tissue>
    </source>
</reference>
<sequence length="198" mass="20596">MIGRESIMSVSSSRAVCPTELSWCRAIPTGTGITVLALLFSKPPTSPSLKTPSEASNPPTPSSTPGSASTPPPTPSPTSPPNPPTSKSAPSIPNPPLTFSSPNSNPIPPLHLILEHELNTNSWQNPKPSSDTGNSVLALCLHTSACDRAGAGALLKELVTLLEEKHGMIQGESGKEMKVSSGIEDCIPSGQGNMPFWN</sequence>
<comment type="caution">
    <text evidence="2">The sequence shown here is derived from an EMBL/GenBank/DDBJ whole genome shotgun (WGS) entry which is preliminary data.</text>
</comment>
<evidence type="ECO:0000313" key="3">
    <source>
        <dbReference type="Proteomes" id="UP000298416"/>
    </source>
</evidence>
<accession>A0A8X8WUS8</accession>
<organism evidence="2">
    <name type="scientific">Salvia splendens</name>
    <name type="common">Scarlet sage</name>
    <dbReference type="NCBI Taxonomy" id="180675"/>
    <lineage>
        <taxon>Eukaryota</taxon>
        <taxon>Viridiplantae</taxon>
        <taxon>Streptophyta</taxon>
        <taxon>Embryophyta</taxon>
        <taxon>Tracheophyta</taxon>
        <taxon>Spermatophyta</taxon>
        <taxon>Magnoliopsida</taxon>
        <taxon>eudicotyledons</taxon>
        <taxon>Gunneridae</taxon>
        <taxon>Pentapetalae</taxon>
        <taxon>asterids</taxon>
        <taxon>lamiids</taxon>
        <taxon>Lamiales</taxon>
        <taxon>Lamiaceae</taxon>
        <taxon>Nepetoideae</taxon>
        <taxon>Mentheae</taxon>
        <taxon>Salviinae</taxon>
        <taxon>Salvia</taxon>
        <taxon>Salvia subgen. Calosphace</taxon>
        <taxon>core Calosphace</taxon>
    </lineage>
</organism>
<dbReference type="PANTHER" id="PTHR34375">
    <property type="entry name" value="GATA ZINC FINGER PROTEIN-RELATED"/>
    <property type="match status" value="1"/>
</dbReference>
<feature type="region of interest" description="Disordered" evidence="1">
    <location>
        <begin position="44"/>
        <end position="108"/>
    </location>
</feature>
<dbReference type="Proteomes" id="UP000298416">
    <property type="component" value="Unassembled WGS sequence"/>
</dbReference>
<keyword evidence="3" id="KW-1185">Reference proteome</keyword>
<feature type="compositionally biased region" description="Low complexity" evidence="1">
    <location>
        <begin position="44"/>
        <end position="69"/>
    </location>
</feature>
<dbReference type="PANTHER" id="PTHR34375:SF2">
    <property type="entry name" value="GATA ZINC FINGER PROTEIN"/>
    <property type="match status" value="1"/>
</dbReference>
<evidence type="ECO:0000256" key="1">
    <source>
        <dbReference type="SAM" id="MobiDB-lite"/>
    </source>
</evidence>
<proteinExistence type="predicted"/>
<reference evidence="2" key="2">
    <citation type="submission" date="2020-08" db="EMBL/GenBank/DDBJ databases">
        <title>Plant Genome Project.</title>
        <authorList>
            <person name="Zhang R.-G."/>
        </authorList>
    </citation>
    <scope>NUCLEOTIDE SEQUENCE</scope>
    <source>
        <strain evidence="2">Huo1</strain>
        <tissue evidence="2">Leaf</tissue>
    </source>
</reference>
<dbReference type="AlphaFoldDB" id="A0A8X8WUS8"/>
<name>A0A8X8WUS8_SALSN</name>
<gene>
    <name evidence="2" type="ORF">SASPL_137355</name>
</gene>
<dbReference type="EMBL" id="PNBA02000014">
    <property type="protein sequence ID" value="KAG6400518.1"/>
    <property type="molecule type" value="Genomic_DNA"/>
</dbReference>